<feature type="compositionally biased region" description="Polar residues" evidence="1">
    <location>
        <begin position="125"/>
        <end position="136"/>
    </location>
</feature>
<feature type="compositionally biased region" description="Basic and acidic residues" evidence="1">
    <location>
        <begin position="63"/>
        <end position="73"/>
    </location>
</feature>
<organism evidence="2 3">
    <name type="scientific">Fusarium albosuccineum</name>
    <dbReference type="NCBI Taxonomy" id="1237068"/>
    <lineage>
        <taxon>Eukaryota</taxon>
        <taxon>Fungi</taxon>
        <taxon>Dikarya</taxon>
        <taxon>Ascomycota</taxon>
        <taxon>Pezizomycotina</taxon>
        <taxon>Sordariomycetes</taxon>
        <taxon>Hypocreomycetidae</taxon>
        <taxon>Hypocreales</taxon>
        <taxon>Nectriaceae</taxon>
        <taxon>Fusarium</taxon>
        <taxon>Fusarium decemcellulare species complex</taxon>
    </lineage>
</organism>
<feature type="compositionally biased region" description="Basic and acidic residues" evidence="1">
    <location>
        <begin position="28"/>
        <end position="45"/>
    </location>
</feature>
<gene>
    <name evidence="2" type="ORF">FALBO_335</name>
</gene>
<name>A0A8H4PJ27_9HYPO</name>
<evidence type="ECO:0000256" key="1">
    <source>
        <dbReference type="SAM" id="MobiDB-lite"/>
    </source>
</evidence>
<keyword evidence="3" id="KW-1185">Reference proteome</keyword>
<dbReference type="Proteomes" id="UP000554235">
    <property type="component" value="Unassembled WGS sequence"/>
</dbReference>
<feature type="region of interest" description="Disordered" evidence="1">
    <location>
        <begin position="28"/>
        <end position="136"/>
    </location>
</feature>
<comment type="caution">
    <text evidence="2">The sequence shown here is derived from an EMBL/GenBank/DDBJ whole genome shotgun (WGS) entry which is preliminary data.</text>
</comment>
<feature type="compositionally biased region" description="Basic and acidic residues" evidence="1">
    <location>
        <begin position="83"/>
        <end position="94"/>
    </location>
</feature>
<evidence type="ECO:0000313" key="3">
    <source>
        <dbReference type="Proteomes" id="UP000554235"/>
    </source>
</evidence>
<accession>A0A8H4PJ27</accession>
<sequence>MPYQVWPDLPKKLGFKNWKELRRRADEVLEESERERLEKAEERFLAHGPIGSAPRETQPPQDVPHEKVAHEPGENEQAVADHQGIRERDEKQTKDGGLGSLDGHGAENQDSKTDAQSDQDKQPCSGPSPSNKGDLN</sequence>
<reference evidence="2 3" key="1">
    <citation type="submission" date="2020-01" db="EMBL/GenBank/DDBJ databases">
        <title>Identification and distribution of gene clusters putatively required for synthesis of sphingolipid metabolism inhibitors in phylogenetically diverse species of the filamentous fungus Fusarium.</title>
        <authorList>
            <person name="Kim H.-S."/>
            <person name="Busman M."/>
            <person name="Brown D.W."/>
            <person name="Divon H."/>
            <person name="Uhlig S."/>
            <person name="Proctor R.H."/>
        </authorList>
    </citation>
    <scope>NUCLEOTIDE SEQUENCE [LARGE SCALE GENOMIC DNA]</scope>
    <source>
        <strain evidence="2 3">NRRL 20459</strain>
    </source>
</reference>
<proteinExistence type="predicted"/>
<protein>
    <submittedName>
        <fullName evidence="2">Uncharacterized protein</fullName>
    </submittedName>
</protein>
<dbReference type="EMBL" id="JAADYS010000040">
    <property type="protein sequence ID" value="KAF4472781.1"/>
    <property type="molecule type" value="Genomic_DNA"/>
</dbReference>
<feature type="compositionally biased region" description="Basic and acidic residues" evidence="1">
    <location>
        <begin position="104"/>
        <end position="121"/>
    </location>
</feature>
<evidence type="ECO:0000313" key="2">
    <source>
        <dbReference type="EMBL" id="KAF4472781.1"/>
    </source>
</evidence>
<dbReference type="AlphaFoldDB" id="A0A8H4PJ27"/>